<reference evidence="3" key="1">
    <citation type="submission" date="2016-06" db="UniProtKB">
        <authorList>
            <consortium name="WormBaseParasite"/>
        </authorList>
    </citation>
    <scope>IDENTIFICATION</scope>
</reference>
<dbReference type="AlphaFoldDB" id="A0A183L7K6"/>
<dbReference type="Proteomes" id="UP000279833">
    <property type="component" value="Unassembled WGS sequence"/>
</dbReference>
<keyword evidence="2" id="KW-1185">Reference proteome</keyword>
<evidence type="ECO:0000313" key="2">
    <source>
        <dbReference type="Proteomes" id="UP000279833"/>
    </source>
</evidence>
<dbReference type="STRING" id="6186.A0A183L7K6"/>
<protein>
    <submittedName>
        <fullName evidence="3">Reverse transcriptase domain-containing protein</fullName>
    </submittedName>
</protein>
<dbReference type="EMBL" id="UZAK01053742">
    <property type="protein sequence ID" value="VDP82433.1"/>
    <property type="molecule type" value="Genomic_DNA"/>
</dbReference>
<accession>A0A183L7K6</accession>
<dbReference type="WBParaSite" id="SCUD_0002332901-mRNA-1">
    <property type="protein sequence ID" value="SCUD_0002332901-mRNA-1"/>
    <property type="gene ID" value="SCUD_0002332901"/>
</dbReference>
<reference evidence="1 2" key="2">
    <citation type="submission" date="2018-11" db="EMBL/GenBank/DDBJ databases">
        <authorList>
            <consortium name="Pathogen Informatics"/>
        </authorList>
    </citation>
    <scope>NUCLEOTIDE SEQUENCE [LARGE SCALE GENOMIC DNA]</scope>
    <source>
        <strain evidence="1">Dakar</strain>
        <strain evidence="2">Dakar, Senegal</strain>
    </source>
</reference>
<proteinExistence type="predicted"/>
<evidence type="ECO:0000313" key="1">
    <source>
        <dbReference type="EMBL" id="VDP82433.1"/>
    </source>
</evidence>
<organism evidence="3">
    <name type="scientific">Schistosoma curassoni</name>
    <dbReference type="NCBI Taxonomy" id="6186"/>
    <lineage>
        <taxon>Eukaryota</taxon>
        <taxon>Metazoa</taxon>
        <taxon>Spiralia</taxon>
        <taxon>Lophotrochozoa</taxon>
        <taxon>Platyhelminthes</taxon>
        <taxon>Trematoda</taxon>
        <taxon>Digenea</taxon>
        <taxon>Strigeidida</taxon>
        <taxon>Schistosomatoidea</taxon>
        <taxon>Schistosomatidae</taxon>
        <taxon>Schistosoma</taxon>
    </lineage>
</organism>
<sequence length="126" mass="13794">MASSRGLAGTISEKDDTLICSQSRRLERWAEHFREQFSWPSATLQLPSIPRQCEWNIEVGPTTLAEVQKAIVNLKRGKAAGPDGLAAEVFKDGCRSSSCSEPDGMSLYITTSELATFMNPVSILLC</sequence>
<evidence type="ECO:0000313" key="3">
    <source>
        <dbReference type="WBParaSite" id="SCUD_0002332901-mRNA-1"/>
    </source>
</evidence>
<name>A0A183L7K6_9TREM</name>
<gene>
    <name evidence="1" type="ORF">SCUD_LOCUS23326</name>
</gene>